<evidence type="ECO:0000313" key="2">
    <source>
        <dbReference type="EMBL" id="MCY8455322.1"/>
    </source>
</evidence>
<proteinExistence type="predicted"/>
<protein>
    <submittedName>
        <fullName evidence="2">HEPN domain-containing protein</fullName>
    </submittedName>
</protein>
<feature type="domain" description="RiboL-PSP-HEPN" evidence="1">
    <location>
        <begin position="23"/>
        <end position="191"/>
    </location>
</feature>
<reference evidence="2" key="1">
    <citation type="submission" date="2022-02" db="EMBL/GenBank/DDBJ databases">
        <title>Crop Bioprotection Bacillus Genome Sequencing.</title>
        <authorList>
            <person name="Dunlap C."/>
        </authorList>
    </citation>
    <scope>NUCLEOTIDE SEQUENCE</scope>
    <source>
        <strain evidence="2">WR1O2A-53</strain>
    </source>
</reference>
<accession>A0A9Q4E0K0</accession>
<dbReference type="AlphaFoldDB" id="A0A9Q4E0K0"/>
<dbReference type="InterPro" id="IPR041519">
    <property type="entry name" value="HEPN_RiboL-PSP"/>
</dbReference>
<evidence type="ECO:0000313" key="3">
    <source>
        <dbReference type="Proteomes" id="UP001078573"/>
    </source>
</evidence>
<organism evidence="2 3">
    <name type="scientific">Bacillus spizizenii</name>
    <name type="common">Bacillus subtilis subsp. spizizenii</name>
    <dbReference type="NCBI Taxonomy" id="96241"/>
    <lineage>
        <taxon>Bacteria</taxon>
        <taxon>Bacillati</taxon>
        <taxon>Bacillota</taxon>
        <taxon>Bacilli</taxon>
        <taxon>Bacillales</taxon>
        <taxon>Bacillaceae</taxon>
        <taxon>Bacillus</taxon>
    </lineage>
</organism>
<comment type="caution">
    <text evidence="2">The sequence shown here is derived from an EMBL/GenBank/DDBJ whole genome shotgun (WGS) entry which is preliminary data.</text>
</comment>
<dbReference type="Pfam" id="PF18735">
    <property type="entry name" value="HEPN_RiboL-PSP"/>
    <property type="match status" value="1"/>
</dbReference>
<dbReference type="EMBL" id="JALAPQ010000001">
    <property type="protein sequence ID" value="MCY8455322.1"/>
    <property type="molecule type" value="Genomic_DNA"/>
</dbReference>
<dbReference type="Proteomes" id="UP001078573">
    <property type="component" value="Unassembled WGS sequence"/>
</dbReference>
<sequence length="207" mass="24164">MNLALNQFKLIIKDTQQMTTVYEHFNVSILDDLLRWQWTQAVSALDKYIHDIIKIGLIKTFNKEITPTNSFNSFSIPISIIEDSSLVSHAFEQFIVKKLAFNSYQTAEKINEGLSLIWTEPHKWQTISIKMGMEKKTLTKKLNLIAQRRNQIVHQSDYPSFYLEKEKLNPTQTADVISFIDQLVEIIHYELQSEFTNRKIIGKGNLR</sequence>
<evidence type="ECO:0000259" key="1">
    <source>
        <dbReference type="Pfam" id="PF18735"/>
    </source>
</evidence>
<name>A0A9Q4E0K0_BACSC</name>
<gene>
    <name evidence="2" type="ORF">MOC89_00170</name>
</gene>